<accession>A0ABN8K9H3</accession>
<reference evidence="6 7" key="1">
    <citation type="submission" date="2022-03" db="EMBL/GenBank/DDBJ databases">
        <authorList>
            <person name="Brunel B."/>
        </authorList>
    </citation>
    <scope>NUCLEOTIDE SEQUENCE [LARGE SCALE GENOMIC DNA]</scope>
    <source>
        <strain evidence="6">STM5069sample</strain>
    </source>
</reference>
<dbReference type="PANTHER" id="PTHR30346:SF0">
    <property type="entry name" value="HCA OPERON TRANSCRIPTIONAL ACTIVATOR HCAR"/>
    <property type="match status" value="1"/>
</dbReference>
<dbReference type="InterPro" id="IPR005119">
    <property type="entry name" value="LysR_subst-bd"/>
</dbReference>
<keyword evidence="2" id="KW-0805">Transcription regulation</keyword>
<dbReference type="Pfam" id="PF03466">
    <property type="entry name" value="LysR_substrate"/>
    <property type="match status" value="1"/>
</dbReference>
<dbReference type="InterPro" id="IPR000847">
    <property type="entry name" value="LysR_HTH_N"/>
</dbReference>
<name>A0ABN8K9H3_9HYPH</name>
<dbReference type="SUPFAM" id="SSF46785">
    <property type="entry name" value="Winged helix' DNA-binding domain"/>
    <property type="match status" value="1"/>
</dbReference>
<protein>
    <submittedName>
        <fullName evidence="6">HTH-type transcriptional regulator AlsR</fullName>
    </submittedName>
</protein>
<dbReference type="PRINTS" id="PR00039">
    <property type="entry name" value="HTHLYSR"/>
</dbReference>
<organism evidence="6 7">
    <name type="scientific">Mesorhizobium escarrei</name>
    <dbReference type="NCBI Taxonomy" id="666018"/>
    <lineage>
        <taxon>Bacteria</taxon>
        <taxon>Pseudomonadati</taxon>
        <taxon>Pseudomonadota</taxon>
        <taxon>Alphaproteobacteria</taxon>
        <taxon>Hyphomicrobiales</taxon>
        <taxon>Phyllobacteriaceae</taxon>
        <taxon>Mesorhizobium</taxon>
    </lineage>
</organism>
<dbReference type="Gene3D" id="3.40.190.10">
    <property type="entry name" value="Periplasmic binding protein-like II"/>
    <property type="match status" value="2"/>
</dbReference>
<evidence type="ECO:0000313" key="7">
    <source>
        <dbReference type="Proteomes" id="UP001153050"/>
    </source>
</evidence>
<dbReference type="InterPro" id="IPR036390">
    <property type="entry name" value="WH_DNA-bd_sf"/>
</dbReference>
<dbReference type="CDD" id="cd08414">
    <property type="entry name" value="PBP2_LTTR_aromatics_like"/>
    <property type="match status" value="1"/>
</dbReference>
<keyword evidence="3" id="KW-0238">DNA-binding</keyword>
<sequence length="359" mass="39340">MSNRSLPHIDRVSLSARCFRARRRAICLGPCELLPGSVGDRGIAHPASAKMVCSEKGSALDYRALECFVITAEELHFRRASARLNLTQPSLSARIKALEKEVGTQLLERTRRHVALTPAGRAFLDSARSAVANTTEALRSARMAASGEAGRLRFGFTGLSTFGDMPDLVQRFRSRFPAVEVELVHADTAKLETGLLTEEIDVALLHPPLEHDQFSRLDFPPEDLVLALPMSNELGRLEAIRMPLLSGQPLLLPPRRAGPHLYDQIIHLCRTEGGFSPWVVQEVATMTTLIGLAAAGLGCGFVLRSLDIIKHPGVAYRPLASKAPRVDTSLVWRKGRLSKVASNLVQIARVEMPHHRNGP</sequence>
<evidence type="ECO:0000313" key="6">
    <source>
        <dbReference type="EMBL" id="CAH2406214.1"/>
    </source>
</evidence>
<dbReference type="Gene3D" id="1.10.10.10">
    <property type="entry name" value="Winged helix-like DNA-binding domain superfamily/Winged helix DNA-binding domain"/>
    <property type="match status" value="1"/>
</dbReference>
<dbReference type="EMBL" id="CAKXZT010000149">
    <property type="protein sequence ID" value="CAH2406214.1"/>
    <property type="molecule type" value="Genomic_DNA"/>
</dbReference>
<evidence type="ECO:0000256" key="4">
    <source>
        <dbReference type="ARBA" id="ARBA00023163"/>
    </source>
</evidence>
<gene>
    <name evidence="6" type="ORF">MES5069_520006</name>
</gene>
<evidence type="ECO:0000256" key="2">
    <source>
        <dbReference type="ARBA" id="ARBA00023015"/>
    </source>
</evidence>
<evidence type="ECO:0000256" key="1">
    <source>
        <dbReference type="ARBA" id="ARBA00009437"/>
    </source>
</evidence>
<dbReference type="SUPFAM" id="SSF53850">
    <property type="entry name" value="Periplasmic binding protein-like II"/>
    <property type="match status" value="1"/>
</dbReference>
<comment type="similarity">
    <text evidence="1">Belongs to the LysR transcriptional regulatory family.</text>
</comment>
<feature type="domain" description="HTH lysR-type" evidence="5">
    <location>
        <begin position="60"/>
        <end position="117"/>
    </location>
</feature>
<dbReference type="PANTHER" id="PTHR30346">
    <property type="entry name" value="TRANSCRIPTIONAL DUAL REGULATOR HCAR-RELATED"/>
    <property type="match status" value="1"/>
</dbReference>
<proteinExistence type="inferred from homology"/>
<keyword evidence="4" id="KW-0804">Transcription</keyword>
<evidence type="ECO:0000259" key="5">
    <source>
        <dbReference type="PROSITE" id="PS50931"/>
    </source>
</evidence>
<dbReference type="Pfam" id="PF00126">
    <property type="entry name" value="HTH_1"/>
    <property type="match status" value="1"/>
</dbReference>
<keyword evidence="7" id="KW-1185">Reference proteome</keyword>
<comment type="caution">
    <text evidence="6">The sequence shown here is derived from an EMBL/GenBank/DDBJ whole genome shotgun (WGS) entry which is preliminary data.</text>
</comment>
<dbReference type="PROSITE" id="PS50931">
    <property type="entry name" value="HTH_LYSR"/>
    <property type="match status" value="1"/>
</dbReference>
<dbReference type="InterPro" id="IPR036388">
    <property type="entry name" value="WH-like_DNA-bd_sf"/>
</dbReference>
<evidence type="ECO:0000256" key="3">
    <source>
        <dbReference type="ARBA" id="ARBA00023125"/>
    </source>
</evidence>
<dbReference type="Proteomes" id="UP001153050">
    <property type="component" value="Unassembled WGS sequence"/>
</dbReference>